<dbReference type="OrthoDB" id="300669at2759"/>
<reference evidence="1" key="1">
    <citation type="submission" date="2021-01" db="EMBL/GenBank/DDBJ databases">
        <authorList>
            <consortium name="Genoscope - CEA"/>
            <person name="William W."/>
        </authorList>
    </citation>
    <scope>NUCLEOTIDE SEQUENCE</scope>
</reference>
<name>A0A8S1QVD3_9CILI</name>
<keyword evidence="2" id="KW-1185">Reference proteome</keyword>
<gene>
    <name evidence="1" type="ORF">PSON_ATCC_30995.1.T1170092</name>
</gene>
<sequence length="135" mass="15476">MGTACALNQQSIEQSPQLLLDHYDLRAYPFQCNAKLYTHCPSKQDISKILVQQSKQFIDDELPSDSNGSFLEGSLKRTQSYNTQRNSLDFSINKTETSKKGILRQQSSLKTISQKSVQQKNKKKVHFQKSKFVKM</sequence>
<organism evidence="1 2">
    <name type="scientific">Paramecium sonneborni</name>
    <dbReference type="NCBI Taxonomy" id="65129"/>
    <lineage>
        <taxon>Eukaryota</taxon>
        <taxon>Sar</taxon>
        <taxon>Alveolata</taxon>
        <taxon>Ciliophora</taxon>
        <taxon>Intramacronucleata</taxon>
        <taxon>Oligohymenophorea</taxon>
        <taxon>Peniculida</taxon>
        <taxon>Parameciidae</taxon>
        <taxon>Paramecium</taxon>
    </lineage>
</organism>
<protein>
    <submittedName>
        <fullName evidence="1">Uncharacterized protein</fullName>
    </submittedName>
</protein>
<evidence type="ECO:0000313" key="1">
    <source>
        <dbReference type="EMBL" id="CAD8118430.1"/>
    </source>
</evidence>
<dbReference type="EMBL" id="CAJJDN010000117">
    <property type="protein sequence ID" value="CAD8118430.1"/>
    <property type="molecule type" value="Genomic_DNA"/>
</dbReference>
<accession>A0A8S1QVD3</accession>
<comment type="caution">
    <text evidence="1">The sequence shown here is derived from an EMBL/GenBank/DDBJ whole genome shotgun (WGS) entry which is preliminary data.</text>
</comment>
<proteinExistence type="predicted"/>
<dbReference type="Proteomes" id="UP000692954">
    <property type="component" value="Unassembled WGS sequence"/>
</dbReference>
<dbReference type="AlphaFoldDB" id="A0A8S1QVD3"/>
<evidence type="ECO:0000313" key="2">
    <source>
        <dbReference type="Proteomes" id="UP000692954"/>
    </source>
</evidence>